<protein>
    <recommendedName>
        <fullName evidence="7 11">Ubiquitin carboxyl-terminal hydrolase</fullName>
        <ecNumber evidence="7 11">3.4.19.12</ecNumber>
    </recommendedName>
</protein>
<evidence type="ECO:0000313" key="14">
    <source>
        <dbReference type="Proteomes" id="UP001151516"/>
    </source>
</evidence>
<feature type="active site" description="Proton donor" evidence="8 10">
    <location>
        <position position="170"/>
    </location>
</feature>
<dbReference type="EMBL" id="JANBTX010000004">
    <property type="protein sequence ID" value="KAJ2691050.1"/>
    <property type="molecule type" value="Genomic_DNA"/>
</dbReference>
<dbReference type="Pfam" id="PF01088">
    <property type="entry name" value="Peptidase_C12"/>
    <property type="match status" value="1"/>
</dbReference>
<name>A0A9W8GL40_9FUNG</name>
<keyword evidence="6 7" id="KW-0788">Thiol protease</keyword>
<evidence type="ECO:0000256" key="4">
    <source>
        <dbReference type="ARBA" id="ARBA00022786"/>
    </source>
</evidence>
<feature type="site" description="Transition state stabilizer" evidence="10">
    <location>
        <position position="85"/>
    </location>
</feature>
<organism evidence="13 14">
    <name type="scientific">Coemansia spiralis</name>
    <dbReference type="NCBI Taxonomy" id="417178"/>
    <lineage>
        <taxon>Eukaryota</taxon>
        <taxon>Fungi</taxon>
        <taxon>Fungi incertae sedis</taxon>
        <taxon>Zoopagomycota</taxon>
        <taxon>Kickxellomycotina</taxon>
        <taxon>Kickxellomycetes</taxon>
        <taxon>Kickxellales</taxon>
        <taxon>Kickxellaceae</taxon>
        <taxon>Coemansia</taxon>
    </lineage>
</organism>
<dbReference type="GO" id="GO:0006511">
    <property type="term" value="P:ubiquitin-dependent protein catabolic process"/>
    <property type="evidence" value="ECO:0007669"/>
    <property type="project" value="UniProtKB-UniRule"/>
</dbReference>
<dbReference type="AlphaFoldDB" id="A0A9W8GL40"/>
<dbReference type="PROSITE" id="PS52049">
    <property type="entry name" value="ULD"/>
    <property type="match status" value="1"/>
</dbReference>
<evidence type="ECO:0000256" key="9">
    <source>
        <dbReference type="PIRSR" id="PIRSR038120-2"/>
    </source>
</evidence>
<dbReference type="Gene3D" id="3.40.532.10">
    <property type="entry name" value="Peptidase C12, ubiquitin carboxyl-terminal hydrolase"/>
    <property type="match status" value="1"/>
</dbReference>
<comment type="caution">
    <text evidence="13">The sequence shown here is derived from an EMBL/GenBank/DDBJ whole genome shotgun (WGS) entry which is preliminary data.</text>
</comment>
<evidence type="ECO:0000259" key="12">
    <source>
        <dbReference type="PROSITE" id="PS52048"/>
    </source>
</evidence>
<reference evidence="13" key="1">
    <citation type="submission" date="2022-07" db="EMBL/GenBank/DDBJ databases">
        <title>Phylogenomic reconstructions and comparative analyses of Kickxellomycotina fungi.</title>
        <authorList>
            <person name="Reynolds N.K."/>
            <person name="Stajich J.E."/>
            <person name="Barry K."/>
            <person name="Grigoriev I.V."/>
            <person name="Crous P."/>
            <person name="Smith M.E."/>
        </authorList>
    </citation>
    <scope>NUCLEOTIDE SEQUENCE</scope>
    <source>
        <strain evidence="13">CBS 109367</strain>
    </source>
</reference>
<dbReference type="GO" id="GO:0016579">
    <property type="term" value="P:protein deubiquitination"/>
    <property type="evidence" value="ECO:0007669"/>
    <property type="project" value="InterPro"/>
</dbReference>
<accession>A0A9W8GL40</accession>
<comment type="catalytic activity">
    <reaction evidence="1 7 10 11">
        <text>Thiol-dependent hydrolysis of ester, thioester, amide, peptide and isopeptide bonds formed by the C-terminal Gly of ubiquitin (a 76-residue protein attached to proteins as an intracellular targeting signal).</text>
        <dbReference type="EC" id="3.4.19.12"/>
    </reaction>
</comment>
<dbReference type="Proteomes" id="UP001151516">
    <property type="component" value="Unassembled WGS sequence"/>
</dbReference>
<dbReference type="EC" id="3.4.19.12" evidence="7 11"/>
<dbReference type="CDD" id="cd09617">
    <property type="entry name" value="Peptidase_C12_UCH37_BAP1"/>
    <property type="match status" value="1"/>
</dbReference>
<dbReference type="PRINTS" id="PR00707">
    <property type="entry name" value="UBCTHYDRLASE"/>
</dbReference>
<evidence type="ECO:0000313" key="13">
    <source>
        <dbReference type="EMBL" id="KAJ2691050.1"/>
    </source>
</evidence>
<evidence type="ECO:0000256" key="1">
    <source>
        <dbReference type="ARBA" id="ARBA00000707"/>
    </source>
</evidence>
<evidence type="ECO:0000256" key="5">
    <source>
        <dbReference type="ARBA" id="ARBA00022801"/>
    </source>
</evidence>
<evidence type="ECO:0000256" key="11">
    <source>
        <dbReference type="RuleBase" id="RU361215"/>
    </source>
</evidence>
<evidence type="ECO:0000256" key="8">
    <source>
        <dbReference type="PIRSR" id="PIRSR038120-1"/>
    </source>
</evidence>
<evidence type="ECO:0000256" key="10">
    <source>
        <dbReference type="PROSITE-ProRule" id="PRU01393"/>
    </source>
</evidence>
<dbReference type="Gene3D" id="1.20.58.860">
    <property type="match status" value="1"/>
</dbReference>
<feature type="site" description="Important for enzyme activity" evidence="9 10">
    <location>
        <position position="185"/>
    </location>
</feature>
<feature type="domain" description="UCH catalytic" evidence="12">
    <location>
        <begin position="7"/>
        <end position="229"/>
    </location>
</feature>
<evidence type="ECO:0000256" key="2">
    <source>
        <dbReference type="ARBA" id="ARBA00009326"/>
    </source>
</evidence>
<dbReference type="InterPro" id="IPR036959">
    <property type="entry name" value="Peptidase_C12_UCH_sf"/>
</dbReference>
<dbReference type="OrthoDB" id="1924260at2759"/>
<dbReference type="InterPro" id="IPR041507">
    <property type="entry name" value="UCH_C"/>
</dbReference>
<dbReference type="PIRSF" id="PIRSF038120">
    <property type="entry name" value="Ubiquitinyl_hydrolase_UCH37"/>
    <property type="match status" value="1"/>
</dbReference>
<dbReference type="InterPro" id="IPR001578">
    <property type="entry name" value="Peptidase_C12_UCH"/>
</dbReference>
<keyword evidence="14" id="KW-1185">Reference proteome</keyword>
<keyword evidence="3 7" id="KW-0645">Protease</keyword>
<proteinExistence type="inferred from homology"/>
<dbReference type="PANTHER" id="PTHR10589">
    <property type="entry name" value="UBIQUITIN CARBOXYL-TERMINAL HYDROLASE"/>
    <property type="match status" value="1"/>
</dbReference>
<evidence type="ECO:0000256" key="7">
    <source>
        <dbReference type="PIRNR" id="PIRNR038120"/>
    </source>
</evidence>
<dbReference type="PANTHER" id="PTHR10589:SF16">
    <property type="entry name" value="UBIQUITIN CARBOXYL-TERMINAL HYDROLASE ISOZYME L5"/>
    <property type="match status" value="1"/>
</dbReference>
<evidence type="ECO:0000256" key="3">
    <source>
        <dbReference type="ARBA" id="ARBA00022670"/>
    </source>
</evidence>
<dbReference type="FunFam" id="3.40.532.10:FF:000009">
    <property type="entry name" value="Ubiquitin carboxyl-terminal hydrolase"/>
    <property type="match status" value="1"/>
</dbReference>
<keyword evidence="4 7" id="KW-0833">Ubl conjugation pathway</keyword>
<dbReference type="InterPro" id="IPR017390">
    <property type="entry name" value="Ubiquitinyl_hydrolase_UCH37"/>
</dbReference>
<feature type="active site" description="Nucleophile" evidence="8 10">
    <location>
        <position position="91"/>
    </location>
</feature>
<keyword evidence="5 7" id="KW-0378">Hydrolase</keyword>
<dbReference type="GO" id="GO:0005737">
    <property type="term" value="C:cytoplasm"/>
    <property type="evidence" value="ECO:0007669"/>
    <property type="project" value="TreeGrafter"/>
</dbReference>
<evidence type="ECO:0000256" key="6">
    <source>
        <dbReference type="ARBA" id="ARBA00022807"/>
    </source>
</evidence>
<dbReference type="InterPro" id="IPR038765">
    <property type="entry name" value="Papain-like_cys_pep_sf"/>
</dbReference>
<dbReference type="SUPFAM" id="SSF54001">
    <property type="entry name" value="Cysteine proteinases"/>
    <property type="match status" value="1"/>
</dbReference>
<gene>
    <name evidence="13" type="primary">UCHL5</name>
    <name evidence="13" type="ORF">IWW39_000258</name>
</gene>
<dbReference type="GO" id="GO:0004843">
    <property type="term" value="F:cysteine-type deubiquitinase activity"/>
    <property type="evidence" value="ECO:0007669"/>
    <property type="project" value="UniProtKB-UniRule"/>
</dbReference>
<sequence>MSNENGNWCLIESDPGVFTELIHNMGVRDVQVEELYSLDSDTLRSMEPVFGLIFLFKWQGAASQSGAKQNAGQVVDNNDVFFAQQIIQNACATQAILSILLNRESEIELGETLTNFRSFASDLPPDMRGLALTNCDQIREVHNSFVRPESFLTDPDEPKRPAGEDDDLYHFISYVPVNGRLYELDGLRRGPVDHGKSADWLERVGEVIQQRMGEYKEGEIRFNLMAVIGDRRKKLTEQISGVDRDISVLMAELEKLRLEDSKDLGDVESRIAGLNSERAELEHLVDLENGKFARYQFDNALRKLNFIPFVYQLARAMAEKGVLEPAVDKAKEKARNRPRRQQRPAM</sequence>
<dbReference type="PROSITE" id="PS52048">
    <property type="entry name" value="UCH_DOMAIN"/>
    <property type="match status" value="1"/>
</dbReference>
<dbReference type="Pfam" id="PF18031">
    <property type="entry name" value="UCH_C"/>
    <property type="match status" value="1"/>
</dbReference>
<comment type="similarity">
    <text evidence="2 7 10 11">Belongs to the peptidase C12 family.</text>
</comment>